<evidence type="ECO:0000256" key="3">
    <source>
        <dbReference type="ARBA" id="ARBA00022723"/>
    </source>
</evidence>
<accession>A0A438N8G5</accession>
<keyword evidence="3 5" id="KW-0479">Metal-binding</keyword>
<dbReference type="InterPro" id="IPR001128">
    <property type="entry name" value="Cyt_P450"/>
</dbReference>
<dbReference type="Gene3D" id="1.10.630.10">
    <property type="entry name" value="Cytochrome P450"/>
    <property type="match status" value="1"/>
</dbReference>
<dbReference type="PANTHER" id="PTHR47582:SF1">
    <property type="entry name" value="P450, PUTATIVE (EUROFUNG)-RELATED"/>
    <property type="match status" value="1"/>
</dbReference>
<dbReference type="PRINTS" id="PR00465">
    <property type="entry name" value="EP450IV"/>
</dbReference>
<proteinExistence type="inferred from homology"/>
<dbReference type="EMBL" id="NAJM01000014">
    <property type="protein sequence ID" value="RVX72066.1"/>
    <property type="molecule type" value="Genomic_DNA"/>
</dbReference>
<dbReference type="InterPro" id="IPR002403">
    <property type="entry name" value="Cyt_P450_E_grp-IV"/>
</dbReference>
<feature type="transmembrane region" description="Helical" evidence="6">
    <location>
        <begin position="310"/>
        <end position="331"/>
    </location>
</feature>
<evidence type="ECO:0000256" key="5">
    <source>
        <dbReference type="PIRSR" id="PIRSR602403-1"/>
    </source>
</evidence>
<dbReference type="GO" id="GO:0020037">
    <property type="term" value="F:heme binding"/>
    <property type="evidence" value="ECO:0007669"/>
    <property type="project" value="InterPro"/>
</dbReference>
<keyword evidence="5" id="KW-0349">Heme</keyword>
<evidence type="ECO:0000313" key="7">
    <source>
        <dbReference type="EMBL" id="RVX72066.1"/>
    </source>
</evidence>
<dbReference type="GO" id="GO:0005506">
    <property type="term" value="F:iron ion binding"/>
    <property type="evidence" value="ECO:0007669"/>
    <property type="project" value="InterPro"/>
</dbReference>
<keyword evidence="6" id="KW-1133">Transmembrane helix</keyword>
<evidence type="ECO:0000313" key="8">
    <source>
        <dbReference type="Proteomes" id="UP000288859"/>
    </source>
</evidence>
<comment type="similarity">
    <text evidence="2">Belongs to the cytochrome P450 family.</text>
</comment>
<dbReference type="GO" id="GO:0004497">
    <property type="term" value="F:monooxygenase activity"/>
    <property type="evidence" value="ECO:0007669"/>
    <property type="project" value="InterPro"/>
</dbReference>
<feature type="binding site" description="axial binding residue" evidence="5">
    <location>
        <position position="456"/>
    </location>
    <ligand>
        <name>heme</name>
        <dbReference type="ChEBI" id="CHEBI:30413"/>
    </ligand>
    <ligandPart>
        <name>Fe</name>
        <dbReference type="ChEBI" id="CHEBI:18248"/>
    </ligandPart>
</feature>
<gene>
    <name evidence="7" type="ORF">B0A52_04664</name>
</gene>
<keyword evidence="4 5" id="KW-0408">Iron</keyword>
<evidence type="ECO:0000256" key="6">
    <source>
        <dbReference type="SAM" id="Phobius"/>
    </source>
</evidence>
<dbReference type="OrthoDB" id="3366823at2759"/>
<evidence type="ECO:0000256" key="1">
    <source>
        <dbReference type="ARBA" id="ARBA00001971"/>
    </source>
</evidence>
<comment type="cofactor">
    <cofactor evidence="1 5">
        <name>heme</name>
        <dbReference type="ChEBI" id="CHEBI:30413"/>
    </cofactor>
</comment>
<reference evidence="7 8" key="1">
    <citation type="submission" date="2017-03" db="EMBL/GenBank/DDBJ databases">
        <title>Genomes of endolithic fungi from Antarctica.</title>
        <authorList>
            <person name="Coleine C."/>
            <person name="Masonjones S."/>
            <person name="Stajich J.E."/>
        </authorList>
    </citation>
    <scope>NUCLEOTIDE SEQUENCE [LARGE SCALE GENOMIC DNA]</scope>
    <source>
        <strain evidence="7 8">CCFEE 6314</strain>
    </source>
</reference>
<dbReference type="SUPFAM" id="SSF48264">
    <property type="entry name" value="Cytochrome P450"/>
    <property type="match status" value="1"/>
</dbReference>
<comment type="caution">
    <text evidence="7">The sequence shown here is derived from an EMBL/GenBank/DDBJ whole genome shotgun (WGS) entry which is preliminary data.</text>
</comment>
<organism evidence="7 8">
    <name type="scientific">Exophiala mesophila</name>
    <name type="common">Black yeast-like fungus</name>
    <dbReference type="NCBI Taxonomy" id="212818"/>
    <lineage>
        <taxon>Eukaryota</taxon>
        <taxon>Fungi</taxon>
        <taxon>Dikarya</taxon>
        <taxon>Ascomycota</taxon>
        <taxon>Pezizomycotina</taxon>
        <taxon>Eurotiomycetes</taxon>
        <taxon>Chaetothyriomycetidae</taxon>
        <taxon>Chaetothyriales</taxon>
        <taxon>Herpotrichiellaceae</taxon>
        <taxon>Exophiala</taxon>
    </lineage>
</organism>
<dbReference type="VEuPathDB" id="FungiDB:PV10_01064"/>
<name>A0A438N8G5_EXOME</name>
<feature type="transmembrane region" description="Helical" evidence="6">
    <location>
        <begin position="22"/>
        <end position="44"/>
    </location>
</feature>
<evidence type="ECO:0000256" key="4">
    <source>
        <dbReference type="ARBA" id="ARBA00023004"/>
    </source>
</evidence>
<dbReference type="PANTHER" id="PTHR47582">
    <property type="entry name" value="P450, PUTATIVE (EUROFUNG)-RELATED"/>
    <property type="match status" value="1"/>
</dbReference>
<dbReference type="GO" id="GO:0016705">
    <property type="term" value="F:oxidoreductase activity, acting on paired donors, with incorporation or reduction of molecular oxygen"/>
    <property type="evidence" value="ECO:0007669"/>
    <property type="project" value="InterPro"/>
</dbReference>
<keyword evidence="6" id="KW-0472">Membrane</keyword>
<keyword evidence="6" id="KW-0812">Transmembrane</keyword>
<protein>
    <submittedName>
        <fullName evidence="7">Uncharacterized protein</fullName>
    </submittedName>
</protein>
<dbReference type="InterPro" id="IPR053007">
    <property type="entry name" value="CYP450_monoxygenase_sec-met"/>
</dbReference>
<dbReference type="Proteomes" id="UP000288859">
    <property type="component" value="Unassembled WGS sequence"/>
</dbReference>
<dbReference type="Pfam" id="PF00067">
    <property type="entry name" value="p450"/>
    <property type="match status" value="1"/>
</dbReference>
<sequence>MLVDLNIAKLEATLLGAAANPILTFFAVILVLAIVVIVGIRLLWKHDPREPILVPGSHILGHLPGIWRYGTSYPVVLSARAGQPPIYTVSVLGQKIYTVNSGELAAFMSRKGKQLDAETGFIVVVFQNMLGVDKTSMKTLVSLPKPGVKGRRTPYREEMRTMEHKLLAPGESNEQFYLRIMNAFVEILDEMTRGQQTSSVHLMEWLEQLYTRVSGAGLYGKKTSPFESQPSLIGDYWLWDSKMSPFLLQFFPKYIVPDAFQARERLVQVLGECLEDFRQDGVNDISRRRWETSKKYGLSRDYLGRSELELLNGLLSNTVPAVFWILAHIIVTGNGSFSKQIDEEIGNFVQQEEHQLGFDIGQIRQRCPILVATYQEALRLYASSARAYKVVEDFETPDGCLLKTGSLVYVPTETIHKNSKNWGADVLQFRPDRWLKSEHEHHPGSYAPFGVGSSICPGRHFVFDMILGSLVVLLYSFNLQAAPSSRSAVLKVPERRSRIMSGMRLPTNGIDVLLSRKAFADDRQDSSTLRWSFERLRGDKNGKYNSESTVKML</sequence>
<dbReference type="InterPro" id="IPR036396">
    <property type="entry name" value="Cyt_P450_sf"/>
</dbReference>
<dbReference type="CDD" id="cd11040">
    <property type="entry name" value="CYP7_CYP8-like"/>
    <property type="match status" value="1"/>
</dbReference>
<dbReference type="AlphaFoldDB" id="A0A438N8G5"/>
<evidence type="ECO:0000256" key="2">
    <source>
        <dbReference type="ARBA" id="ARBA00010617"/>
    </source>
</evidence>